<dbReference type="InterPro" id="IPR006015">
    <property type="entry name" value="Universal_stress_UspA"/>
</dbReference>
<accession>A0A0U2N4V1</accession>
<proteinExistence type="inferred from homology"/>
<dbReference type="Proteomes" id="UP000067683">
    <property type="component" value="Chromosome"/>
</dbReference>
<dbReference type="PRINTS" id="PR01438">
    <property type="entry name" value="UNVRSLSTRESS"/>
</dbReference>
<sequence>MYQHVLVAIDGSDHSKRAAQHAIQLVEGTPQAQVTIICAVDYGKSERESNRGLTSEQIAEAARDYLAPFEDIFHQAGVRVKSVIVHGAPGPAIVSHANEHPYDIVIIGSRGLNPVQEFVLGSVSHKVAKRVKVPVLVIK</sequence>
<dbReference type="PANTHER" id="PTHR46268:SF6">
    <property type="entry name" value="UNIVERSAL STRESS PROTEIN UP12"/>
    <property type="match status" value="1"/>
</dbReference>
<evidence type="ECO:0000313" key="4">
    <source>
        <dbReference type="Proteomes" id="UP000067683"/>
    </source>
</evidence>
<evidence type="ECO:0000259" key="2">
    <source>
        <dbReference type="Pfam" id="PF00582"/>
    </source>
</evidence>
<dbReference type="STRING" id="200991.AUC31_07725"/>
<organism evidence="3 4">
    <name type="scientific">Planococcus rifietoensis</name>
    <dbReference type="NCBI Taxonomy" id="200991"/>
    <lineage>
        <taxon>Bacteria</taxon>
        <taxon>Bacillati</taxon>
        <taxon>Bacillota</taxon>
        <taxon>Bacilli</taxon>
        <taxon>Bacillales</taxon>
        <taxon>Caryophanaceae</taxon>
        <taxon>Planococcus</taxon>
    </lineage>
</organism>
<dbReference type="EMBL" id="CP013659">
    <property type="protein sequence ID" value="ALS75113.1"/>
    <property type="molecule type" value="Genomic_DNA"/>
</dbReference>
<feature type="domain" description="UspA" evidence="2">
    <location>
        <begin position="1"/>
        <end position="139"/>
    </location>
</feature>
<dbReference type="AlphaFoldDB" id="A0A0U2N4V1"/>
<dbReference type="CDD" id="cd00293">
    <property type="entry name" value="USP-like"/>
    <property type="match status" value="1"/>
</dbReference>
<evidence type="ECO:0000256" key="1">
    <source>
        <dbReference type="ARBA" id="ARBA00008791"/>
    </source>
</evidence>
<dbReference type="InterPro" id="IPR006016">
    <property type="entry name" value="UspA"/>
</dbReference>
<dbReference type="Gene3D" id="3.40.50.620">
    <property type="entry name" value="HUPs"/>
    <property type="match status" value="1"/>
</dbReference>
<comment type="similarity">
    <text evidence="1">Belongs to the universal stress protein A family.</text>
</comment>
<dbReference type="SUPFAM" id="SSF52402">
    <property type="entry name" value="Adenine nucleotide alpha hydrolases-like"/>
    <property type="match status" value="1"/>
</dbReference>
<dbReference type="InterPro" id="IPR014729">
    <property type="entry name" value="Rossmann-like_a/b/a_fold"/>
</dbReference>
<evidence type="ECO:0000313" key="3">
    <source>
        <dbReference type="EMBL" id="ALS75113.1"/>
    </source>
</evidence>
<protein>
    <submittedName>
        <fullName evidence="3">Universal stress protein</fullName>
    </submittedName>
</protein>
<name>A0A0U2N4V1_9BACL</name>
<dbReference type="PANTHER" id="PTHR46268">
    <property type="entry name" value="STRESS RESPONSE PROTEIN NHAX"/>
    <property type="match status" value="1"/>
</dbReference>
<gene>
    <name evidence="3" type="ORF">AUC31_07725</name>
</gene>
<dbReference type="OrthoDB" id="9777884at2"/>
<dbReference type="Pfam" id="PF00582">
    <property type="entry name" value="Usp"/>
    <property type="match status" value="1"/>
</dbReference>
<dbReference type="KEGG" id="prt:AUC31_07725"/>
<dbReference type="RefSeq" id="WP_058381820.1">
    <property type="nucleotide sequence ID" value="NZ_CP013659.2"/>
</dbReference>
<reference evidence="3" key="1">
    <citation type="submission" date="2016-01" db="EMBL/GenBank/DDBJ databases">
        <title>Complete genome of Planococcus rifietoensis type strain M8.</title>
        <authorList>
            <person name="See-Too W.S."/>
        </authorList>
    </citation>
    <scope>NUCLEOTIDE SEQUENCE [LARGE SCALE GENOMIC DNA]</scope>
    <source>
        <strain evidence="3">M8</strain>
    </source>
</reference>
<keyword evidence="4" id="KW-1185">Reference proteome</keyword>